<dbReference type="OrthoDB" id="10672005at2759"/>
<keyword evidence="8" id="KW-1185">Reference proteome</keyword>
<proteinExistence type="predicted"/>
<feature type="region of interest" description="Disordered" evidence="5">
    <location>
        <begin position="82"/>
        <end position="111"/>
    </location>
</feature>
<keyword evidence="2" id="KW-0238">DNA-binding</keyword>
<comment type="caution">
    <text evidence="7">The sequence shown here is derived from an EMBL/GenBank/DDBJ whole genome shotgun (WGS) entry which is preliminary data.</text>
</comment>
<evidence type="ECO:0000256" key="3">
    <source>
        <dbReference type="ARBA" id="ARBA00023163"/>
    </source>
</evidence>
<dbReference type="GO" id="GO:0006355">
    <property type="term" value="P:regulation of DNA-templated transcription"/>
    <property type="evidence" value="ECO:0007669"/>
    <property type="project" value="InterPro"/>
</dbReference>
<dbReference type="AlphaFoldDB" id="A0A6G1CDT6"/>
<dbReference type="InterPro" id="IPR003441">
    <property type="entry name" value="NAC-dom"/>
</dbReference>
<feature type="region of interest" description="Disordered" evidence="5">
    <location>
        <begin position="374"/>
        <end position="393"/>
    </location>
</feature>
<protein>
    <recommendedName>
        <fullName evidence="6">NAC domain-containing protein</fullName>
    </recommendedName>
</protein>
<accession>A0A6G1CDT6</accession>
<dbReference type="SUPFAM" id="SSF101941">
    <property type="entry name" value="NAC domain"/>
    <property type="match status" value="1"/>
</dbReference>
<keyword evidence="3" id="KW-0804">Transcription</keyword>
<dbReference type="InterPro" id="IPR036093">
    <property type="entry name" value="NAC_dom_sf"/>
</dbReference>
<keyword evidence="1" id="KW-0805">Transcription regulation</keyword>
<dbReference type="PROSITE" id="PS51005">
    <property type="entry name" value="NAC"/>
    <property type="match status" value="1"/>
</dbReference>
<gene>
    <name evidence="7" type="ORF">E2562_001831</name>
</gene>
<reference evidence="7 8" key="1">
    <citation type="submission" date="2019-11" db="EMBL/GenBank/DDBJ databases">
        <title>Whole genome sequence of Oryza granulata.</title>
        <authorList>
            <person name="Li W."/>
        </authorList>
    </citation>
    <scope>NUCLEOTIDE SEQUENCE [LARGE SCALE GENOMIC DNA]</scope>
    <source>
        <strain evidence="8">cv. Menghai</strain>
        <tissue evidence="7">Leaf</tissue>
    </source>
</reference>
<evidence type="ECO:0000259" key="6">
    <source>
        <dbReference type="PROSITE" id="PS51005"/>
    </source>
</evidence>
<feature type="domain" description="NAC" evidence="6">
    <location>
        <begin position="209"/>
        <end position="371"/>
    </location>
</feature>
<evidence type="ECO:0000313" key="8">
    <source>
        <dbReference type="Proteomes" id="UP000479710"/>
    </source>
</evidence>
<dbReference type="Gene3D" id="2.170.150.80">
    <property type="entry name" value="NAC domain"/>
    <property type="match status" value="1"/>
</dbReference>
<feature type="compositionally biased region" description="Low complexity" evidence="5">
    <location>
        <begin position="91"/>
        <end position="111"/>
    </location>
</feature>
<dbReference type="EMBL" id="SPHZ02000009">
    <property type="protein sequence ID" value="KAF0898187.1"/>
    <property type="molecule type" value="Genomic_DNA"/>
</dbReference>
<feature type="region of interest" description="Disordered" evidence="5">
    <location>
        <begin position="49"/>
        <end position="68"/>
    </location>
</feature>
<evidence type="ECO:0000256" key="1">
    <source>
        <dbReference type="ARBA" id="ARBA00023015"/>
    </source>
</evidence>
<evidence type="ECO:0000313" key="7">
    <source>
        <dbReference type="EMBL" id="KAF0898187.1"/>
    </source>
</evidence>
<name>A0A6G1CDT6_9ORYZ</name>
<evidence type="ECO:0000256" key="2">
    <source>
        <dbReference type="ARBA" id="ARBA00023125"/>
    </source>
</evidence>
<evidence type="ECO:0000256" key="5">
    <source>
        <dbReference type="SAM" id="MobiDB-lite"/>
    </source>
</evidence>
<dbReference type="GO" id="GO:0003677">
    <property type="term" value="F:DNA binding"/>
    <property type="evidence" value="ECO:0007669"/>
    <property type="project" value="UniProtKB-KW"/>
</dbReference>
<keyword evidence="4" id="KW-0539">Nucleus</keyword>
<organism evidence="7 8">
    <name type="scientific">Oryza meyeriana var. granulata</name>
    <dbReference type="NCBI Taxonomy" id="110450"/>
    <lineage>
        <taxon>Eukaryota</taxon>
        <taxon>Viridiplantae</taxon>
        <taxon>Streptophyta</taxon>
        <taxon>Embryophyta</taxon>
        <taxon>Tracheophyta</taxon>
        <taxon>Spermatophyta</taxon>
        <taxon>Magnoliopsida</taxon>
        <taxon>Liliopsida</taxon>
        <taxon>Poales</taxon>
        <taxon>Poaceae</taxon>
        <taxon>BOP clade</taxon>
        <taxon>Oryzoideae</taxon>
        <taxon>Oryzeae</taxon>
        <taxon>Oryzinae</taxon>
        <taxon>Oryza</taxon>
        <taxon>Oryza meyeriana</taxon>
    </lineage>
</organism>
<evidence type="ECO:0000256" key="4">
    <source>
        <dbReference type="ARBA" id="ARBA00023242"/>
    </source>
</evidence>
<dbReference type="Proteomes" id="UP000479710">
    <property type="component" value="Unassembled WGS sequence"/>
</dbReference>
<sequence length="463" mass="50836">MENAGAYSVGGDYKELLDDFDSFLNSYFAGGTSLPTAAGMDIMSPPVEEEIPASSQPQPGPYTIGDLSRSTAATGTEIPRQENAHPAFDSPGIIAGPAQPAPDPAGAGDIIGLSTTADMEITSHLEVNAAAGQPQQGRCLVVGAAGPSNGTARPVFESPGVNAQRDPDMYMGPRRLPARFSVYGLRSAPSTATGKNVLPVALPTPVVNASPSIPSGASDQEIMKFLADQIVIIKFLDDQIAMPVMRKDIYDLVMPEKDIYDLLEGNISLAKKDPENISSDRRNFLAVRQRGFWRWTSHNQTPKGRWVLKASEVVYGYNTEALFLGLKLTREYHTDDGKKTDWLMHEYISTAFKDCHLHLQDEMVYRKVFQQKKNNNGVSKNNNDKDASPSMDINGIRDSVLQSIADGKRRKRGRDAPKVLHEESKAWLDFIRIYDKRPDEKGATVVFGMCRHCDKFLEESATL</sequence>